<dbReference type="SUPFAM" id="SSF47384">
    <property type="entry name" value="Homodimeric domain of signal transducing histidine kinase"/>
    <property type="match status" value="1"/>
</dbReference>
<dbReference type="PRINTS" id="PR00344">
    <property type="entry name" value="BCTRLSENSOR"/>
</dbReference>
<proteinExistence type="predicted"/>
<evidence type="ECO:0000313" key="8">
    <source>
        <dbReference type="Proteomes" id="UP001056201"/>
    </source>
</evidence>
<dbReference type="CDD" id="cd00082">
    <property type="entry name" value="HisKA"/>
    <property type="match status" value="1"/>
</dbReference>
<evidence type="ECO:0000313" key="7">
    <source>
        <dbReference type="EMBL" id="URI08726.1"/>
    </source>
</evidence>
<keyword evidence="3" id="KW-0597">Phosphoprotein</keyword>
<protein>
    <recommendedName>
        <fullName evidence="2">histidine kinase</fullName>
        <ecNumber evidence="2">2.7.13.3</ecNumber>
    </recommendedName>
</protein>
<gene>
    <name evidence="7" type="ORF">MW290_24425</name>
</gene>
<dbReference type="PANTHER" id="PTHR42878:SF15">
    <property type="entry name" value="BACTERIOPHYTOCHROME"/>
    <property type="match status" value="1"/>
</dbReference>
<dbReference type="Pfam" id="PF00512">
    <property type="entry name" value="HisKA"/>
    <property type="match status" value="1"/>
</dbReference>
<reference evidence="7" key="1">
    <citation type="submission" date="2022-05" db="EMBL/GenBank/DDBJ databases">
        <title>An RpoN-dependent PEP-CTERM gene is involved in floc formation of an Aquincola tertiaricarbonis strain.</title>
        <authorList>
            <person name="Qiu D."/>
            <person name="Xia M."/>
        </authorList>
    </citation>
    <scope>NUCLEOTIDE SEQUENCE</scope>
    <source>
        <strain evidence="7">RN12</strain>
    </source>
</reference>
<name>A0ABY4S9L9_AQUTE</name>
<keyword evidence="7" id="KW-0547">Nucleotide-binding</keyword>
<dbReference type="InterPro" id="IPR036097">
    <property type="entry name" value="HisK_dim/P_sf"/>
</dbReference>
<dbReference type="InterPro" id="IPR003594">
    <property type="entry name" value="HATPase_dom"/>
</dbReference>
<evidence type="ECO:0000256" key="3">
    <source>
        <dbReference type="ARBA" id="ARBA00022553"/>
    </source>
</evidence>
<dbReference type="Gene3D" id="1.10.287.130">
    <property type="match status" value="1"/>
</dbReference>
<dbReference type="SMART" id="SM00387">
    <property type="entry name" value="HATPase_c"/>
    <property type="match status" value="1"/>
</dbReference>
<dbReference type="GO" id="GO:0005524">
    <property type="term" value="F:ATP binding"/>
    <property type="evidence" value="ECO:0007669"/>
    <property type="project" value="UniProtKB-KW"/>
</dbReference>
<evidence type="ECO:0000256" key="4">
    <source>
        <dbReference type="ARBA" id="ARBA00022679"/>
    </source>
</evidence>
<sequence length="270" mass="29662">MLSEETIRPAEVPEAPVTDDCATQLAALRAEFEHRLAQRSAEFEAAIKQLEAFSYTVSHDLRAPLRAIDGFSKIVLDDYGPLLPDTGRQYLALIRDSAQKMGRLITDLLSFSRAGRAELHKRPVNTQVLVAEALSTLAPLRAGRQIDLRIGQLPPCHGDTALLRQVWVNLLSNALKYSRPREVAVIEVHGRVESDGSVRYSVRDNGVGFDMRHAERLFGVFERLHQADDFEGTGVGLAIVQQILQRHGGGITASAVTGHGAIFEFHVPAA</sequence>
<dbReference type="InterPro" id="IPR050351">
    <property type="entry name" value="BphY/WalK/GraS-like"/>
</dbReference>
<dbReference type="InterPro" id="IPR004358">
    <property type="entry name" value="Sig_transdc_His_kin-like_C"/>
</dbReference>
<evidence type="ECO:0000259" key="6">
    <source>
        <dbReference type="PROSITE" id="PS50109"/>
    </source>
</evidence>
<accession>A0ABY4S9L9</accession>
<keyword evidence="7" id="KW-0067">ATP-binding</keyword>
<feature type="domain" description="Histidine kinase" evidence="6">
    <location>
        <begin position="56"/>
        <end position="270"/>
    </location>
</feature>
<dbReference type="Proteomes" id="UP001056201">
    <property type="component" value="Chromosome 2"/>
</dbReference>
<keyword evidence="5" id="KW-0418">Kinase</keyword>
<dbReference type="EC" id="2.7.13.3" evidence="2"/>
<dbReference type="InterPro" id="IPR036890">
    <property type="entry name" value="HATPase_C_sf"/>
</dbReference>
<evidence type="ECO:0000256" key="5">
    <source>
        <dbReference type="ARBA" id="ARBA00022777"/>
    </source>
</evidence>
<evidence type="ECO:0000256" key="2">
    <source>
        <dbReference type="ARBA" id="ARBA00012438"/>
    </source>
</evidence>
<comment type="catalytic activity">
    <reaction evidence="1">
        <text>ATP + protein L-histidine = ADP + protein N-phospho-L-histidine.</text>
        <dbReference type="EC" id="2.7.13.3"/>
    </reaction>
</comment>
<dbReference type="PANTHER" id="PTHR42878">
    <property type="entry name" value="TWO-COMPONENT HISTIDINE KINASE"/>
    <property type="match status" value="1"/>
</dbReference>
<dbReference type="SMART" id="SM00388">
    <property type="entry name" value="HisKA"/>
    <property type="match status" value="1"/>
</dbReference>
<keyword evidence="8" id="KW-1185">Reference proteome</keyword>
<keyword evidence="4" id="KW-0808">Transferase</keyword>
<evidence type="ECO:0000256" key="1">
    <source>
        <dbReference type="ARBA" id="ARBA00000085"/>
    </source>
</evidence>
<dbReference type="Pfam" id="PF02518">
    <property type="entry name" value="HATPase_c"/>
    <property type="match status" value="1"/>
</dbReference>
<organism evidence="7 8">
    <name type="scientific">Aquincola tertiaricarbonis</name>
    <dbReference type="NCBI Taxonomy" id="391953"/>
    <lineage>
        <taxon>Bacteria</taxon>
        <taxon>Pseudomonadati</taxon>
        <taxon>Pseudomonadota</taxon>
        <taxon>Betaproteobacteria</taxon>
        <taxon>Burkholderiales</taxon>
        <taxon>Sphaerotilaceae</taxon>
        <taxon>Aquincola</taxon>
    </lineage>
</organism>
<dbReference type="Gene3D" id="3.30.565.10">
    <property type="entry name" value="Histidine kinase-like ATPase, C-terminal domain"/>
    <property type="match status" value="1"/>
</dbReference>
<dbReference type="PROSITE" id="PS50109">
    <property type="entry name" value="HIS_KIN"/>
    <property type="match status" value="1"/>
</dbReference>
<dbReference type="InterPro" id="IPR003661">
    <property type="entry name" value="HisK_dim/P_dom"/>
</dbReference>
<dbReference type="SUPFAM" id="SSF55874">
    <property type="entry name" value="ATPase domain of HSP90 chaperone/DNA topoisomerase II/histidine kinase"/>
    <property type="match status" value="1"/>
</dbReference>
<dbReference type="EMBL" id="CP097636">
    <property type="protein sequence ID" value="URI08726.1"/>
    <property type="molecule type" value="Genomic_DNA"/>
</dbReference>
<dbReference type="InterPro" id="IPR005467">
    <property type="entry name" value="His_kinase_dom"/>
</dbReference>
<dbReference type="RefSeq" id="WP_250196946.1">
    <property type="nucleotide sequence ID" value="NZ_CP097636.1"/>
</dbReference>